<dbReference type="InterPro" id="IPR024213">
    <property type="entry name" value="DUF3822"/>
</dbReference>
<evidence type="ECO:0000313" key="2">
    <source>
        <dbReference type="Proteomes" id="UP000557307"/>
    </source>
</evidence>
<gene>
    <name evidence="1" type="ORF">HNQ92_001633</name>
</gene>
<dbReference type="Gene3D" id="3.30.420.260">
    <property type="match status" value="1"/>
</dbReference>
<name>A0A840TP34_9BACT</name>
<proteinExistence type="predicted"/>
<dbReference type="Proteomes" id="UP000557307">
    <property type="component" value="Unassembled WGS sequence"/>
</dbReference>
<keyword evidence="2" id="KW-1185">Reference proteome</keyword>
<dbReference type="CDD" id="cd24013">
    <property type="entry name" value="ASKHA_ATPase_BT3980-like"/>
    <property type="match status" value="1"/>
</dbReference>
<dbReference type="EMBL" id="JACHGF010000002">
    <property type="protein sequence ID" value="MBB5283507.1"/>
    <property type="molecule type" value="Genomic_DNA"/>
</dbReference>
<evidence type="ECO:0008006" key="3">
    <source>
        <dbReference type="Google" id="ProtNLM"/>
    </source>
</evidence>
<dbReference type="Pfam" id="PF12864">
    <property type="entry name" value="DUF3822"/>
    <property type="match status" value="1"/>
</dbReference>
<reference evidence="1 2" key="1">
    <citation type="submission" date="2020-08" db="EMBL/GenBank/DDBJ databases">
        <title>Genomic Encyclopedia of Type Strains, Phase IV (KMG-IV): sequencing the most valuable type-strain genomes for metagenomic binning, comparative biology and taxonomic classification.</title>
        <authorList>
            <person name="Goeker M."/>
        </authorList>
    </citation>
    <scope>NUCLEOTIDE SEQUENCE [LARGE SCALE GENOMIC DNA]</scope>
    <source>
        <strain evidence="1 2">DSM 105074</strain>
    </source>
</reference>
<dbReference type="Gene3D" id="3.30.420.250">
    <property type="match status" value="1"/>
</dbReference>
<evidence type="ECO:0000313" key="1">
    <source>
        <dbReference type="EMBL" id="MBB5283507.1"/>
    </source>
</evidence>
<sequence>MELQPTVKVADESFGIQDTSRCTLCIEIDDLRFRFCVVEEGTAHCHWLEDYASDTFMDDGEVLEKMKQIAAEHPFLSTDGWKNIRVAVNTNTFTLIPAAMFRKEYTAEYLRLALGRSVLPEDRVLYHYLPAVEAYNVFTIPTAWSEWLQEQYPLQNVAFYHLTSALITGGLASHQEYGDSRILSVYIEEDYLTLVFSKDQQLVFCNRFKYKNPGELTYLILFTLNALNYLPEEVKVYLYGEITPYAETYTELARFLPQLLFGKVPGRLHYFDQFEDIPEHRYFGLLNTYLVRS</sequence>
<dbReference type="RefSeq" id="WP_184172961.1">
    <property type="nucleotide sequence ID" value="NZ_JACHGF010000002.1"/>
</dbReference>
<organism evidence="1 2">
    <name type="scientific">Rhabdobacter roseus</name>
    <dbReference type="NCBI Taxonomy" id="1655419"/>
    <lineage>
        <taxon>Bacteria</taxon>
        <taxon>Pseudomonadati</taxon>
        <taxon>Bacteroidota</taxon>
        <taxon>Cytophagia</taxon>
        <taxon>Cytophagales</taxon>
        <taxon>Cytophagaceae</taxon>
        <taxon>Rhabdobacter</taxon>
    </lineage>
</organism>
<protein>
    <recommendedName>
        <fullName evidence="3">DUF3822 family protein</fullName>
    </recommendedName>
</protein>
<accession>A0A840TP34</accession>
<comment type="caution">
    <text evidence="1">The sequence shown here is derived from an EMBL/GenBank/DDBJ whole genome shotgun (WGS) entry which is preliminary data.</text>
</comment>
<dbReference type="AlphaFoldDB" id="A0A840TP34"/>